<gene>
    <name evidence="5 6" type="primary">LOC104611184</name>
</gene>
<dbReference type="GO" id="GO:0008270">
    <property type="term" value="F:zinc ion binding"/>
    <property type="evidence" value="ECO:0007669"/>
    <property type="project" value="UniProtKB-KW"/>
</dbReference>
<evidence type="ECO:0000313" key="6">
    <source>
        <dbReference type="RefSeq" id="XP_010276445.1"/>
    </source>
</evidence>
<evidence type="ECO:0000313" key="4">
    <source>
        <dbReference type="Proteomes" id="UP000189703"/>
    </source>
</evidence>
<feature type="region of interest" description="Disordered" evidence="2">
    <location>
        <begin position="1"/>
        <end position="21"/>
    </location>
</feature>
<dbReference type="Proteomes" id="UP000189703">
    <property type="component" value="Unplaced"/>
</dbReference>
<dbReference type="PANTHER" id="PTHR31150">
    <property type="entry name" value="EXPRESSED PROTEIN"/>
    <property type="match status" value="1"/>
</dbReference>
<dbReference type="GeneID" id="104611184"/>
<reference evidence="5 6" key="1">
    <citation type="submission" date="2025-04" db="UniProtKB">
        <authorList>
            <consortium name="RefSeq"/>
        </authorList>
    </citation>
    <scope>IDENTIFICATION</scope>
</reference>
<dbReference type="InterPro" id="IPR001841">
    <property type="entry name" value="Znf_RING"/>
</dbReference>
<evidence type="ECO:0000256" key="1">
    <source>
        <dbReference type="PROSITE-ProRule" id="PRU00175"/>
    </source>
</evidence>
<sequence>MDLGEPRWRTNSSFSPPPSRRWDCRFQSDGLSHGALLCGSSLSSNGKGSRGRVRSDQCTHHHQSVSDGVFSYFGSPDNFQAPQWTPPVQKFNFGQCSTPSMGGSKPGTSIFPRSTERPFTGGPSAASNSFGSPSSLSESSPLGSTNKLPITSSSCNFSSRRFFISKPVYPLVFHNPVSDCEPSVSADTSSISRFIPSENRTSPSHWPENSSGLFQKTLTELQKMDGSPEPSTSSRREGFRLSIASTDDIGYDGGEGFDISEHIDLDLGSPNYSTGDQKCGLCGRLLWQKSPWSSYRIVRGGDMPIAGVLHCSHIFHADCLEQATPKTQIHDPPCPLCLKTSGVTDESSPVSEPLHMALRSIRRNRGVVISDAQGSKSSDHHSSNHSGVGLQRNQSHPVARTSSSLLKNQIKKHLTFKGKTGKDFFGTKVFRRMGHHRRARTQ</sequence>
<keyword evidence="1" id="KW-0862">Zinc</keyword>
<feature type="region of interest" description="Disordered" evidence="2">
    <location>
        <begin position="371"/>
        <end position="405"/>
    </location>
</feature>
<evidence type="ECO:0000256" key="2">
    <source>
        <dbReference type="SAM" id="MobiDB-lite"/>
    </source>
</evidence>
<dbReference type="RefSeq" id="XP_010276444.1">
    <property type="nucleotide sequence ID" value="XM_010278142.2"/>
</dbReference>
<proteinExistence type="predicted"/>
<dbReference type="RefSeq" id="XP_010276445.1">
    <property type="nucleotide sequence ID" value="XM_010278143.2"/>
</dbReference>
<dbReference type="KEGG" id="nnu:104611184"/>
<dbReference type="OMA" id="HISVESQ"/>
<protein>
    <submittedName>
        <fullName evidence="5 6">Uncharacterized protein LOC104611184</fullName>
    </submittedName>
</protein>
<dbReference type="OrthoDB" id="755409at2759"/>
<dbReference type="Gene3D" id="3.30.40.10">
    <property type="entry name" value="Zinc/RING finger domain, C3HC4 (zinc finger)"/>
    <property type="match status" value="1"/>
</dbReference>
<dbReference type="AlphaFoldDB" id="A0A1U8BHK7"/>
<dbReference type="PROSITE" id="PS50089">
    <property type="entry name" value="ZF_RING_2"/>
    <property type="match status" value="1"/>
</dbReference>
<keyword evidence="4" id="KW-1185">Reference proteome</keyword>
<dbReference type="PANTHER" id="PTHR31150:SF2">
    <property type="entry name" value="RING_U-BOX SUPERFAMILY PROTEIN"/>
    <property type="match status" value="1"/>
</dbReference>
<dbReference type="eggNOG" id="ENOG502QZA6">
    <property type="taxonomic scope" value="Eukaryota"/>
</dbReference>
<keyword evidence="1" id="KW-0863">Zinc-finger</keyword>
<feature type="compositionally biased region" description="Low complexity" evidence="2">
    <location>
        <begin position="121"/>
        <end position="144"/>
    </location>
</feature>
<feature type="region of interest" description="Disordered" evidence="2">
    <location>
        <begin position="98"/>
        <end position="145"/>
    </location>
</feature>
<feature type="domain" description="RING-type" evidence="3">
    <location>
        <begin position="279"/>
        <end position="337"/>
    </location>
</feature>
<organism evidence="4 6">
    <name type="scientific">Nelumbo nucifera</name>
    <name type="common">Sacred lotus</name>
    <dbReference type="NCBI Taxonomy" id="4432"/>
    <lineage>
        <taxon>Eukaryota</taxon>
        <taxon>Viridiplantae</taxon>
        <taxon>Streptophyta</taxon>
        <taxon>Embryophyta</taxon>
        <taxon>Tracheophyta</taxon>
        <taxon>Spermatophyta</taxon>
        <taxon>Magnoliopsida</taxon>
        <taxon>Proteales</taxon>
        <taxon>Nelumbonaceae</taxon>
        <taxon>Nelumbo</taxon>
    </lineage>
</organism>
<evidence type="ECO:0000313" key="5">
    <source>
        <dbReference type="RefSeq" id="XP_010276444.1"/>
    </source>
</evidence>
<dbReference type="SUPFAM" id="SSF57850">
    <property type="entry name" value="RING/U-box"/>
    <property type="match status" value="1"/>
</dbReference>
<dbReference type="InterPro" id="IPR013083">
    <property type="entry name" value="Znf_RING/FYVE/PHD"/>
</dbReference>
<keyword evidence="1" id="KW-0479">Metal-binding</keyword>
<evidence type="ECO:0000259" key="3">
    <source>
        <dbReference type="PROSITE" id="PS50089"/>
    </source>
</evidence>
<feature type="compositionally biased region" description="Polar residues" evidence="2">
    <location>
        <begin position="391"/>
        <end position="405"/>
    </location>
</feature>
<accession>A0A1U8BHK7</accession>
<name>A0A1U8BHK7_NELNU</name>